<accession>A0A8S1CXH7</accession>
<dbReference type="Proteomes" id="UP000494165">
    <property type="component" value="Unassembled WGS sequence"/>
</dbReference>
<proteinExistence type="predicted"/>
<gene>
    <name evidence="1" type="ORF">CLODIP_2_CD07662</name>
</gene>
<name>A0A8S1CXH7_9INSE</name>
<protein>
    <submittedName>
        <fullName evidence="1">Uncharacterized protein</fullName>
    </submittedName>
</protein>
<organism evidence="1 2">
    <name type="scientific">Cloeon dipterum</name>
    <dbReference type="NCBI Taxonomy" id="197152"/>
    <lineage>
        <taxon>Eukaryota</taxon>
        <taxon>Metazoa</taxon>
        <taxon>Ecdysozoa</taxon>
        <taxon>Arthropoda</taxon>
        <taxon>Hexapoda</taxon>
        <taxon>Insecta</taxon>
        <taxon>Pterygota</taxon>
        <taxon>Palaeoptera</taxon>
        <taxon>Ephemeroptera</taxon>
        <taxon>Pisciforma</taxon>
        <taxon>Baetidae</taxon>
        <taxon>Cloeon</taxon>
    </lineage>
</organism>
<dbReference type="EMBL" id="CADEPI010000113">
    <property type="protein sequence ID" value="CAB3375481.1"/>
    <property type="molecule type" value="Genomic_DNA"/>
</dbReference>
<evidence type="ECO:0000313" key="2">
    <source>
        <dbReference type="Proteomes" id="UP000494165"/>
    </source>
</evidence>
<keyword evidence="2" id="KW-1185">Reference proteome</keyword>
<comment type="caution">
    <text evidence="1">The sequence shown here is derived from an EMBL/GenBank/DDBJ whole genome shotgun (WGS) entry which is preliminary data.</text>
</comment>
<sequence>MLPLAAIVCLCTNYWLPRLLKYRIFKMESDEATVEEVWKEARFSANEEKRARFAVPVQFECEMRERLEGMMQLVESELDDLVLVAKATLDTCKEWHTTKYWDLFRVMQKMVLADKIQEIFPKLDEYANETEAFDDLLNRSRRVQEFYQIENLAAYFQSVSSVADFEELPFEGKAAPEEPCTSLPFRRHTISQISNYYENKEPISETCRRDTWCGPHYETQKRRKSEVMPKSSLSVIDDDNKGLVIIGTGFKPETMATSADMLNAAPNPQIIKSPEDEQQEGLIS</sequence>
<reference evidence="1 2" key="1">
    <citation type="submission" date="2020-04" db="EMBL/GenBank/DDBJ databases">
        <authorList>
            <person name="Alioto T."/>
            <person name="Alioto T."/>
            <person name="Gomez Garrido J."/>
        </authorList>
    </citation>
    <scope>NUCLEOTIDE SEQUENCE [LARGE SCALE GENOMIC DNA]</scope>
</reference>
<evidence type="ECO:0000313" key="1">
    <source>
        <dbReference type="EMBL" id="CAB3375481.1"/>
    </source>
</evidence>
<dbReference type="AlphaFoldDB" id="A0A8S1CXH7"/>